<organism evidence="9 10">
    <name type="scientific">Paracraurococcus lichenis</name>
    <dbReference type="NCBI Taxonomy" id="3064888"/>
    <lineage>
        <taxon>Bacteria</taxon>
        <taxon>Pseudomonadati</taxon>
        <taxon>Pseudomonadota</taxon>
        <taxon>Alphaproteobacteria</taxon>
        <taxon>Acetobacterales</taxon>
        <taxon>Roseomonadaceae</taxon>
        <taxon>Paracraurococcus</taxon>
    </lineage>
</organism>
<evidence type="ECO:0000259" key="8">
    <source>
        <dbReference type="PROSITE" id="PS50893"/>
    </source>
</evidence>
<dbReference type="PANTHER" id="PTHR42781">
    <property type="entry name" value="SPERMIDINE/PUTRESCINE IMPORT ATP-BINDING PROTEIN POTA"/>
    <property type="match status" value="1"/>
</dbReference>
<keyword evidence="5 7" id="KW-1278">Translocase</keyword>
<evidence type="ECO:0000313" key="10">
    <source>
        <dbReference type="Proteomes" id="UP001243009"/>
    </source>
</evidence>
<evidence type="ECO:0000256" key="2">
    <source>
        <dbReference type="ARBA" id="ARBA00022475"/>
    </source>
</evidence>
<dbReference type="Pfam" id="PF08402">
    <property type="entry name" value="TOBE_2"/>
    <property type="match status" value="1"/>
</dbReference>
<dbReference type="InterPro" id="IPR003593">
    <property type="entry name" value="AAA+_ATPase"/>
</dbReference>
<dbReference type="NCBIfam" id="TIGR01187">
    <property type="entry name" value="potA"/>
    <property type="match status" value="1"/>
</dbReference>
<comment type="caution">
    <text evidence="9">The sequence shown here is derived from an EMBL/GenBank/DDBJ whole genome shotgun (WGS) entry which is preliminary data.</text>
</comment>
<gene>
    <name evidence="7" type="primary">potA</name>
    <name evidence="9" type="ORF">Q7A36_08105</name>
</gene>
<dbReference type="GO" id="GO:0005524">
    <property type="term" value="F:ATP binding"/>
    <property type="evidence" value="ECO:0007669"/>
    <property type="project" value="UniProtKB-KW"/>
</dbReference>
<dbReference type="InterPro" id="IPR003439">
    <property type="entry name" value="ABC_transporter-like_ATP-bd"/>
</dbReference>
<dbReference type="PROSITE" id="PS50893">
    <property type="entry name" value="ABC_TRANSPORTER_2"/>
    <property type="match status" value="1"/>
</dbReference>
<evidence type="ECO:0000256" key="5">
    <source>
        <dbReference type="ARBA" id="ARBA00022967"/>
    </source>
</evidence>
<accession>A0ABT9DWM4</accession>
<dbReference type="InterPro" id="IPR027417">
    <property type="entry name" value="P-loop_NTPase"/>
</dbReference>
<evidence type="ECO:0000256" key="6">
    <source>
        <dbReference type="ARBA" id="ARBA00023136"/>
    </source>
</evidence>
<keyword evidence="4 7" id="KW-0067">ATP-binding</keyword>
<evidence type="ECO:0000256" key="1">
    <source>
        <dbReference type="ARBA" id="ARBA00022448"/>
    </source>
</evidence>
<dbReference type="InterPro" id="IPR050093">
    <property type="entry name" value="ABC_SmlMolc_Importer"/>
</dbReference>
<dbReference type="EMBL" id="JAUTWS010000006">
    <property type="protein sequence ID" value="MDO9708301.1"/>
    <property type="molecule type" value="Genomic_DNA"/>
</dbReference>
<comment type="function">
    <text evidence="7">Part of the ABC transporter complex PotABCD involved in spermidine/putrescine import. Responsible for energy coupling to the transport system.</text>
</comment>
<dbReference type="PROSITE" id="PS00211">
    <property type="entry name" value="ABC_TRANSPORTER_1"/>
    <property type="match status" value="1"/>
</dbReference>
<dbReference type="InterPro" id="IPR017871">
    <property type="entry name" value="ABC_transporter-like_CS"/>
</dbReference>
<dbReference type="InterPro" id="IPR013611">
    <property type="entry name" value="Transp-assoc_OB_typ2"/>
</dbReference>
<dbReference type="Gene3D" id="2.40.50.100">
    <property type="match status" value="1"/>
</dbReference>
<evidence type="ECO:0000256" key="7">
    <source>
        <dbReference type="RuleBase" id="RU364083"/>
    </source>
</evidence>
<sequence length="381" mass="40857">MTVVSRPGALAPDTAVGTAAHALELRDITKRYGAFTAVDGVSLRVDRGQFLTLLGPSGSGKTTILMAIAGFVAPSAGAVLLDGRDITGLPPERRDFGMVFQGYALFPHMTVAENVAFPLRVRGLSRAAREEKVRAALDLVQLSRFAGRRPAQLSGGQQQRVALARALVFDPDLLLLDEPLSALDKKLRAELQEELKALHRRIGRTFVNVTHDQEEALSLSDQVAILNHGKLVQVGPPEALYERPRTRFVADFLGKSNFLHGMVREVRPDHIALQAGGTRLVQAMREGHPAPGMPALLSLRPEKIALLGEEDGAENEVTGRIAAWAYLGAGYGLTVATADLGEIRVALPAWRAPIAPREGLPVRLGWSADAAVPVLEDADGG</sequence>
<reference evidence="9 10" key="1">
    <citation type="submission" date="2023-08" db="EMBL/GenBank/DDBJ databases">
        <title>The draft genome sequence of Paracraurococcus sp. LOR1-02.</title>
        <authorList>
            <person name="Kingkaew E."/>
            <person name="Tanasupawat S."/>
        </authorList>
    </citation>
    <scope>NUCLEOTIDE SEQUENCE [LARGE SCALE GENOMIC DNA]</scope>
    <source>
        <strain evidence="9 10">LOR1-02</strain>
    </source>
</reference>
<dbReference type="RefSeq" id="WP_305103172.1">
    <property type="nucleotide sequence ID" value="NZ_JAUTWS010000006.1"/>
</dbReference>
<evidence type="ECO:0000256" key="3">
    <source>
        <dbReference type="ARBA" id="ARBA00022741"/>
    </source>
</evidence>
<dbReference type="PANTHER" id="PTHR42781:SF4">
    <property type="entry name" value="SPERMIDINE_PUTRESCINE IMPORT ATP-BINDING PROTEIN POTA"/>
    <property type="match status" value="1"/>
</dbReference>
<comment type="catalytic activity">
    <reaction evidence="7">
        <text>ATP + H2O + polyamine-[polyamine-binding protein]Side 1 = ADP + phosphate + polyamineSide 2 + [polyamine-binding protein]Side 1.</text>
        <dbReference type="EC" id="7.6.2.11"/>
    </reaction>
</comment>
<dbReference type="EC" id="7.6.2.11" evidence="7"/>
<keyword evidence="6 7" id="KW-0472">Membrane</keyword>
<comment type="subunit">
    <text evidence="7">The complex is composed of two ATP-binding proteins (PotA), two transmembrane proteins (PotB and PotC) and a solute-binding protein (PotD).</text>
</comment>
<evidence type="ECO:0000313" key="9">
    <source>
        <dbReference type="EMBL" id="MDO9708301.1"/>
    </source>
</evidence>
<dbReference type="Gene3D" id="3.40.50.300">
    <property type="entry name" value="P-loop containing nucleotide triphosphate hydrolases"/>
    <property type="match status" value="1"/>
</dbReference>
<keyword evidence="2 7" id="KW-1003">Cell membrane</keyword>
<evidence type="ECO:0000256" key="4">
    <source>
        <dbReference type="ARBA" id="ARBA00022840"/>
    </source>
</evidence>
<protein>
    <recommendedName>
        <fullName evidence="7">Spermidine/putrescine import ATP-binding protein PotA</fullName>
        <ecNumber evidence="7">7.6.2.11</ecNumber>
    </recommendedName>
</protein>
<proteinExistence type="inferred from homology"/>
<feature type="domain" description="ABC transporter" evidence="8">
    <location>
        <begin position="23"/>
        <end position="253"/>
    </location>
</feature>
<keyword evidence="1 7" id="KW-0813">Transport</keyword>
<keyword evidence="10" id="KW-1185">Reference proteome</keyword>
<dbReference type="Pfam" id="PF00005">
    <property type="entry name" value="ABC_tran"/>
    <property type="match status" value="1"/>
</dbReference>
<dbReference type="SMART" id="SM00382">
    <property type="entry name" value="AAA"/>
    <property type="match status" value="1"/>
</dbReference>
<keyword evidence="3 7" id="KW-0547">Nucleotide-binding</keyword>
<name>A0ABT9DWM4_9PROT</name>
<dbReference type="InterPro" id="IPR008995">
    <property type="entry name" value="Mo/tungstate-bd_C_term_dom"/>
</dbReference>
<comment type="similarity">
    <text evidence="7">Belongs to the ABC transporter superfamily. Spermidine/putrescine importer (TC 3.A.1.11.1) family.</text>
</comment>
<dbReference type="SUPFAM" id="SSF50331">
    <property type="entry name" value="MOP-like"/>
    <property type="match status" value="1"/>
</dbReference>
<dbReference type="SUPFAM" id="SSF52540">
    <property type="entry name" value="P-loop containing nucleoside triphosphate hydrolases"/>
    <property type="match status" value="1"/>
</dbReference>
<dbReference type="Proteomes" id="UP001243009">
    <property type="component" value="Unassembled WGS sequence"/>
</dbReference>
<dbReference type="InterPro" id="IPR005893">
    <property type="entry name" value="PotA-like"/>
</dbReference>